<dbReference type="Gene3D" id="3.30.930.30">
    <property type="match status" value="1"/>
</dbReference>
<keyword evidence="2" id="KW-0184">Conjugation</keyword>
<dbReference type="AlphaFoldDB" id="A0A077ASU6"/>
<dbReference type="InterPro" id="IPR027417">
    <property type="entry name" value="P-loop_NTPase"/>
</dbReference>
<dbReference type="OrthoDB" id="1826980at2"/>
<protein>
    <recommendedName>
        <fullName evidence="4">MobA/MobL protein domain-containing protein</fullName>
    </recommendedName>
</protein>
<proteinExistence type="inferred from homology"/>
<feature type="domain" description="MobA/MobL protein" evidence="4">
    <location>
        <begin position="16"/>
        <end position="229"/>
    </location>
</feature>
<dbReference type="Pfam" id="PF13604">
    <property type="entry name" value="AAA_30"/>
    <property type="match status" value="1"/>
</dbReference>
<feature type="compositionally biased region" description="Polar residues" evidence="3">
    <location>
        <begin position="968"/>
        <end position="983"/>
    </location>
</feature>
<evidence type="ECO:0000256" key="1">
    <source>
        <dbReference type="ARBA" id="ARBA00010873"/>
    </source>
</evidence>
<evidence type="ECO:0000313" key="6">
    <source>
        <dbReference type="Proteomes" id="UP000028926"/>
    </source>
</evidence>
<feature type="region of interest" description="Disordered" evidence="3">
    <location>
        <begin position="961"/>
        <end position="988"/>
    </location>
</feature>
<accession>A0A077ASU6</accession>
<comment type="similarity">
    <text evidence="1">Belongs to the MobA/MobL family.</text>
</comment>
<dbReference type="STRING" id="91604.ID47_05305"/>
<gene>
    <name evidence="5" type="ORF">ID47_05305</name>
</gene>
<dbReference type="InterPro" id="IPR005053">
    <property type="entry name" value="MobA_MobL"/>
</dbReference>
<dbReference type="CDD" id="cd17933">
    <property type="entry name" value="DEXSc_RecD-like"/>
    <property type="match status" value="1"/>
</dbReference>
<dbReference type="Pfam" id="PF03389">
    <property type="entry name" value="MobA_MobL"/>
    <property type="match status" value="1"/>
</dbReference>
<evidence type="ECO:0000259" key="4">
    <source>
        <dbReference type="Pfam" id="PF03389"/>
    </source>
</evidence>
<dbReference type="Gene3D" id="3.40.50.300">
    <property type="entry name" value="P-loop containing nucleotide triphosphate hydrolases"/>
    <property type="match status" value="2"/>
</dbReference>
<dbReference type="Gene3D" id="2.30.30.940">
    <property type="match status" value="1"/>
</dbReference>
<dbReference type="InterPro" id="IPR051055">
    <property type="entry name" value="PIF1_helicase"/>
</dbReference>
<dbReference type="RefSeq" id="WP_038464559.1">
    <property type="nucleotide sequence ID" value="NZ_CP008941.1"/>
</dbReference>
<dbReference type="KEGG" id="paca:ID47_05305"/>
<dbReference type="eggNOG" id="COG0507">
    <property type="taxonomic scope" value="Bacteria"/>
</dbReference>
<evidence type="ECO:0000313" key="5">
    <source>
        <dbReference type="EMBL" id="AIK96282.1"/>
    </source>
</evidence>
<dbReference type="Proteomes" id="UP000028926">
    <property type="component" value="Chromosome"/>
</dbReference>
<evidence type="ECO:0000256" key="2">
    <source>
        <dbReference type="ARBA" id="ARBA00022971"/>
    </source>
</evidence>
<evidence type="ECO:0000256" key="3">
    <source>
        <dbReference type="SAM" id="MobiDB-lite"/>
    </source>
</evidence>
<dbReference type="HOGENOM" id="CLU_006069_1_0_5"/>
<keyword evidence="6" id="KW-1185">Reference proteome</keyword>
<dbReference type="SUPFAM" id="SSF52540">
    <property type="entry name" value="P-loop containing nucleoside triphosphate hydrolases"/>
    <property type="match status" value="2"/>
</dbReference>
<reference evidence="5 6" key="1">
    <citation type="submission" date="2014-07" db="EMBL/GenBank/DDBJ databases">
        <title>Comparative genomic insights into amoeba endosymbionts belonging to the families of Holosporaceae and Candidatus Midichloriaceae within Rickettsiales.</title>
        <authorList>
            <person name="Wang Z."/>
            <person name="Wu M."/>
        </authorList>
    </citation>
    <scope>NUCLEOTIDE SEQUENCE [LARGE SCALE GENOMIC DNA]</scope>
    <source>
        <strain evidence="5">PRA3</strain>
    </source>
</reference>
<name>A0A077ASU6_9PROT</name>
<organism evidence="5 6">
    <name type="scientific">Candidatus Odyssella acanthamoebae</name>
    <dbReference type="NCBI Taxonomy" id="91604"/>
    <lineage>
        <taxon>Bacteria</taxon>
        <taxon>Pseudomonadati</taxon>
        <taxon>Pseudomonadota</taxon>
        <taxon>Alphaproteobacteria</taxon>
        <taxon>Holosporales</taxon>
        <taxon>Candidatus Paracaedibacteraceae</taxon>
        <taxon>Candidatus Odyssella</taxon>
    </lineage>
</organism>
<dbReference type="EMBL" id="CP008941">
    <property type="protein sequence ID" value="AIK96282.1"/>
    <property type="molecule type" value="Genomic_DNA"/>
</dbReference>
<dbReference type="PANTHER" id="PTHR47642">
    <property type="entry name" value="ATP-DEPENDENT DNA HELICASE"/>
    <property type="match status" value="1"/>
</dbReference>
<sequence>MALYHAHIKVLSRSDRNTVAALAYRSGTQLTEERTGEGFNFRNKSVEHVELLLPETSPQWAKDLQNLIEKNREKGVQKLSNIVESAEKRIDAQVYKDFEFSLPAELTVEQNKALLREFIQDQFCKRGITVLANFHNDCDVETGQKKPHCHAILLTRELAPDGLSKQKNREWNQTSLLGEWREQLAAYTNFHLQLHGYQARVDHRSYAEQGIEIEPQPKLSRSVQEMEGRIGHNAQGLKPEQYTDKAKDYQHIKLKNLYRIMKNPEVVFDIIHKSQATFMEGDIDKVLARYIDDPEVFRACQAKLKTSAELRLLRETEQGAVFTTKSMIKRELSLIDLAQSLSQTEGNKVSDQSIQNHVALYDKKYEKSGGLSSDQKRALEHLVQDKKLVAIVGYAGTGKSSILSCAQDIWQENGYAVYGLAPTGKAAQNLQNDGISSITLHKFLRQYHQGRNQFKSKSVLILDEAGMVDITRFEELFDASQKLGVKLVTVGDGKQLQPIEAGAAFRLVTKETGVATLETVIRQKQAWMKEATRNFGRGDTEKAIGSYLEKGRVILIDESIPDIQQLVAIKDYAGLVEAFNIAVRSQRLAGWTFRSDIELTPSERQIGGQKIGPWKGVEKEAGEAIANNIEHCRPHILAYKTDPYRIAESLTSDLDPAQQKLYAARMVHGWNIDSRGMQAWEFTCNPRQATMEALIKDWYQSIQAEPHKNHVLMAYTLNETEMLNKQARALRLQDGAIDKQSFTHQITRIDTDDFGDEVRTHKQRQFSKGDRLLFMKNDHGLGVRNGMVGTIEEINKTTLKVRLDAKEGEEGKIVSFASKLYPYVDLGWAINLNKQQGATNHKSFILASNHFHSNLTYVALTRHTEEASIYGTSQEFWTESVFAKQLAKGQEKLSSLDYIDSDQALKLARQESSIITEALEGVSNQLKAIHYTAKRSFTRWLGKEPTFEKIKVRETLTEAQRAHRLQDDSQIPLNSSLGTSEPPSSEPALSWKEMVADLEKKDMEKRILKSTGQTMEEYRALKNELYGISSHQNTSSPGPSWRDVLDQLVQPQRSISLSDQEATISLGGNSSEKVLDKMDYRPQFEKDVHNFTDRYNVYKKAESEGHTTEQDTLTLKKEAMALSKNENAMWYLEVRNPEMGQEIQRLAKDYNRHQALNRDSGLSR</sequence>